<dbReference type="Proteomes" id="UP000005237">
    <property type="component" value="Unassembled WGS sequence"/>
</dbReference>
<accession>A0A8R1DNC1</accession>
<keyword evidence="3 5" id="KW-1133">Transmembrane helix</keyword>
<dbReference type="InterPro" id="IPR017452">
    <property type="entry name" value="GPCR_Rhodpsn_7TM"/>
</dbReference>
<feature type="transmembrane region" description="Helical" evidence="5">
    <location>
        <begin position="29"/>
        <end position="50"/>
    </location>
</feature>
<name>A0A8R1DNC1_CAEJA</name>
<dbReference type="PANTHER" id="PTHR46895">
    <property type="entry name" value="PROTEIN CBG20548-RELATED"/>
    <property type="match status" value="1"/>
</dbReference>
<evidence type="ECO:0000313" key="7">
    <source>
        <dbReference type="EnsemblMetazoa" id="CJA07587a.1"/>
    </source>
</evidence>
<reference evidence="7" key="2">
    <citation type="submission" date="2022-06" db="UniProtKB">
        <authorList>
            <consortium name="EnsemblMetazoa"/>
        </authorList>
    </citation>
    <scope>IDENTIFICATION</scope>
    <source>
        <strain evidence="7">DF5081</strain>
    </source>
</reference>
<dbReference type="SUPFAM" id="SSF81321">
    <property type="entry name" value="Family A G protein-coupled receptor-like"/>
    <property type="match status" value="1"/>
</dbReference>
<evidence type="ECO:0000256" key="3">
    <source>
        <dbReference type="ARBA" id="ARBA00022989"/>
    </source>
</evidence>
<sequence length="212" mass="24861">MSANFSHLCLTEEQQRMSGTTLEYNLQRYFYPALAIFGILGNVLNLTVLLNKSMRSRANSFLAVLAFADIIFLFLLFPNILANYSVFTFNWYFRWFYLHSKVSLLMINEQKKKKDHKIDETIEHVHLISLANWCSSVAHWCVIAVCADRLLGIQNPLYARATWRWWKLPLVTTVIVFTSGLLTCYQHFEYFCLVRSYCRETQLYSRCLPVNA</sequence>
<evidence type="ECO:0000256" key="1">
    <source>
        <dbReference type="ARBA" id="ARBA00004370"/>
    </source>
</evidence>
<dbReference type="PANTHER" id="PTHR46895:SF4">
    <property type="entry name" value="G-PROTEIN COUPLED RECEPTORS FAMILY 1 PROFILE DOMAIN-CONTAINING PROTEIN"/>
    <property type="match status" value="1"/>
</dbReference>
<protein>
    <submittedName>
        <fullName evidence="7">G_PROTEIN_RECEP_F1_2 domain-containing protein</fullName>
    </submittedName>
</protein>
<evidence type="ECO:0000256" key="4">
    <source>
        <dbReference type="ARBA" id="ARBA00023136"/>
    </source>
</evidence>
<dbReference type="PRINTS" id="PR00237">
    <property type="entry name" value="GPCRRHODOPSN"/>
</dbReference>
<keyword evidence="4 5" id="KW-0472">Membrane</keyword>
<organism evidence="7 8">
    <name type="scientific">Caenorhabditis japonica</name>
    <dbReference type="NCBI Taxonomy" id="281687"/>
    <lineage>
        <taxon>Eukaryota</taxon>
        <taxon>Metazoa</taxon>
        <taxon>Ecdysozoa</taxon>
        <taxon>Nematoda</taxon>
        <taxon>Chromadorea</taxon>
        <taxon>Rhabditida</taxon>
        <taxon>Rhabditina</taxon>
        <taxon>Rhabditomorpha</taxon>
        <taxon>Rhabditoidea</taxon>
        <taxon>Rhabditidae</taxon>
        <taxon>Peloderinae</taxon>
        <taxon>Caenorhabditis</taxon>
    </lineage>
</organism>
<feature type="transmembrane region" description="Helical" evidence="5">
    <location>
        <begin position="168"/>
        <end position="188"/>
    </location>
</feature>
<evidence type="ECO:0000313" key="8">
    <source>
        <dbReference type="Proteomes" id="UP000005237"/>
    </source>
</evidence>
<dbReference type="Pfam" id="PF10324">
    <property type="entry name" value="7TM_GPCR_Srw"/>
    <property type="match status" value="1"/>
</dbReference>
<dbReference type="PROSITE" id="PS50262">
    <property type="entry name" value="G_PROTEIN_RECEP_F1_2"/>
    <property type="match status" value="1"/>
</dbReference>
<dbReference type="InterPro" id="IPR019427">
    <property type="entry name" value="7TM_GPCR_serpentine_rcpt_Srw"/>
</dbReference>
<reference evidence="8" key="1">
    <citation type="submission" date="2010-08" db="EMBL/GenBank/DDBJ databases">
        <authorList>
            <consortium name="Caenorhabditis japonica Sequencing Consortium"/>
            <person name="Wilson R.K."/>
        </authorList>
    </citation>
    <scope>NUCLEOTIDE SEQUENCE [LARGE SCALE GENOMIC DNA]</scope>
    <source>
        <strain evidence="8">DF5081</strain>
    </source>
</reference>
<evidence type="ECO:0000256" key="5">
    <source>
        <dbReference type="SAM" id="Phobius"/>
    </source>
</evidence>
<evidence type="ECO:0000259" key="6">
    <source>
        <dbReference type="PROSITE" id="PS50262"/>
    </source>
</evidence>
<feature type="domain" description="G-protein coupled receptors family 1 profile" evidence="6">
    <location>
        <begin position="41"/>
        <end position="212"/>
    </location>
</feature>
<feature type="transmembrane region" description="Helical" evidence="5">
    <location>
        <begin position="62"/>
        <end position="85"/>
    </location>
</feature>
<keyword evidence="2 5" id="KW-0812">Transmembrane</keyword>
<dbReference type="GO" id="GO:0008528">
    <property type="term" value="F:G protein-coupled peptide receptor activity"/>
    <property type="evidence" value="ECO:0007669"/>
    <property type="project" value="InterPro"/>
</dbReference>
<dbReference type="GO" id="GO:0016020">
    <property type="term" value="C:membrane"/>
    <property type="evidence" value="ECO:0007669"/>
    <property type="project" value="UniProtKB-SubCell"/>
</dbReference>
<dbReference type="Gene3D" id="1.20.1070.10">
    <property type="entry name" value="Rhodopsin 7-helix transmembrane proteins"/>
    <property type="match status" value="1"/>
</dbReference>
<proteinExistence type="predicted"/>
<comment type="subcellular location">
    <subcellularLocation>
        <location evidence="1">Membrane</location>
    </subcellularLocation>
</comment>
<dbReference type="InterPro" id="IPR000276">
    <property type="entry name" value="GPCR_Rhodpsn"/>
</dbReference>
<keyword evidence="8" id="KW-1185">Reference proteome</keyword>
<dbReference type="AlphaFoldDB" id="A0A8R1DNC1"/>
<dbReference type="EnsemblMetazoa" id="CJA07587a.1">
    <property type="protein sequence ID" value="CJA07587a.1"/>
    <property type="gene ID" value="WBGene00126791"/>
</dbReference>
<evidence type="ECO:0000256" key="2">
    <source>
        <dbReference type="ARBA" id="ARBA00022692"/>
    </source>
</evidence>